<accession>A0A0C3PP87</accession>
<keyword evidence="3 7" id="KW-0479">Metal-binding</keyword>
<evidence type="ECO:0000256" key="4">
    <source>
        <dbReference type="ARBA" id="ARBA00023002"/>
    </source>
</evidence>
<evidence type="ECO:0000313" key="9">
    <source>
        <dbReference type="Proteomes" id="UP000054217"/>
    </source>
</evidence>
<evidence type="ECO:0000313" key="8">
    <source>
        <dbReference type="EMBL" id="KIO10264.1"/>
    </source>
</evidence>
<reference evidence="9" key="2">
    <citation type="submission" date="2015-01" db="EMBL/GenBank/DDBJ databases">
        <title>Evolutionary Origins and Diversification of the Mycorrhizal Mutualists.</title>
        <authorList>
            <consortium name="DOE Joint Genome Institute"/>
            <consortium name="Mycorrhizal Genomics Consortium"/>
            <person name="Kohler A."/>
            <person name="Kuo A."/>
            <person name="Nagy L.G."/>
            <person name="Floudas D."/>
            <person name="Copeland A."/>
            <person name="Barry K.W."/>
            <person name="Cichocki N."/>
            <person name="Veneault-Fourrey C."/>
            <person name="LaButti K."/>
            <person name="Lindquist E.A."/>
            <person name="Lipzen A."/>
            <person name="Lundell T."/>
            <person name="Morin E."/>
            <person name="Murat C."/>
            <person name="Riley R."/>
            <person name="Ohm R."/>
            <person name="Sun H."/>
            <person name="Tunlid A."/>
            <person name="Henrissat B."/>
            <person name="Grigoriev I.V."/>
            <person name="Hibbett D.S."/>
            <person name="Martin F."/>
        </authorList>
    </citation>
    <scope>NUCLEOTIDE SEQUENCE [LARGE SCALE GENOMIC DNA]</scope>
    <source>
        <strain evidence="9">Marx 270</strain>
    </source>
</reference>
<name>A0A0C3PP87_PISTI</name>
<dbReference type="GO" id="GO:0016705">
    <property type="term" value="F:oxidoreductase activity, acting on paired donors, with incorporation or reduction of molecular oxygen"/>
    <property type="evidence" value="ECO:0007669"/>
    <property type="project" value="InterPro"/>
</dbReference>
<dbReference type="InParanoid" id="A0A0C3PP87"/>
<feature type="binding site" description="axial binding residue" evidence="7">
    <location>
        <position position="449"/>
    </location>
    <ligand>
        <name>heme</name>
        <dbReference type="ChEBI" id="CHEBI:30413"/>
    </ligand>
    <ligandPart>
        <name>Fe</name>
        <dbReference type="ChEBI" id="CHEBI:18248"/>
    </ligandPart>
</feature>
<evidence type="ECO:0000256" key="6">
    <source>
        <dbReference type="ARBA" id="ARBA00023033"/>
    </source>
</evidence>
<keyword evidence="6" id="KW-0503">Monooxygenase</keyword>
<dbReference type="GO" id="GO:0020037">
    <property type="term" value="F:heme binding"/>
    <property type="evidence" value="ECO:0007669"/>
    <property type="project" value="InterPro"/>
</dbReference>
<protein>
    <recommendedName>
        <fullName evidence="10">Cytochrome P450</fullName>
    </recommendedName>
</protein>
<dbReference type="Pfam" id="PF00067">
    <property type="entry name" value="p450"/>
    <property type="match status" value="1"/>
</dbReference>
<comment type="similarity">
    <text evidence="2">Belongs to the cytochrome P450 family.</text>
</comment>
<comment type="cofactor">
    <cofactor evidence="1 7">
        <name>heme</name>
        <dbReference type="ChEBI" id="CHEBI:30413"/>
    </cofactor>
</comment>
<dbReference type="PANTHER" id="PTHR46206:SF6">
    <property type="entry name" value="CYTOCHROME P450 MONOOXYGENASE AN1598-RELATED"/>
    <property type="match status" value="1"/>
</dbReference>
<dbReference type="PANTHER" id="PTHR46206">
    <property type="entry name" value="CYTOCHROME P450"/>
    <property type="match status" value="1"/>
</dbReference>
<evidence type="ECO:0000256" key="2">
    <source>
        <dbReference type="ARBA" id="ARBA00010617"/>
    </source>
</evidence>
<dbReference type="EMBL" id="KN831952">
    <property type="protein sequence ID" value="KIO10264.1"/>
    <property type="molecule type" value="Genomic_DNA"/>
</dbReference>
<evidence type="ECO:0008006" key="10">
    <source>
        <dbReference type="Google" id="ProtNLM"/>
    </source>
</evidence>
<dbReference type="OrthoDB" id="1844152at2759"/>
<dbReference type="InterPro" id="IPR002401">
    <property type="entry name" value="Cyt_P450_E_grp-I"/>
</dbReference>
<keyword evidence="4" id="KW-0560">Oxidoreductase</keyword>
<proteinExistence type="inferred from homology"/>
<dbReference type="AlphaFoldDB" id="A0A0C3PP87"/>
<evidence type="ECO:0000256" key="1">
    <source>
        <dbReference type="ARBA" id="ARBA00001971"/>
    </source>
</evidence>
<evidence type="ECO:0000256" key="5">
    <source>
        <dbReference type="ARBA" id="ARBA00023004"/>
    </source>
</evidence>
<dbReference type="GO" id="GO:0004497">
    <property type="term" value="F:monooxygenase activity"/>
    <property type="evidence" value="ECO:0007669"/>
    <property type="project" value="UniProtKB-KW"/>
</dbReference>
<dbReference type="STRING" id="870435.A0A0C3PP87"/>
<dbReference type="GO" id="GO:0005506">
    <property type="term" value="F:iron ion binding"/>
    <property type="evidence" value="ECO:0007669"/>
    <property type="project" value="InterPro"/>
</dbReference>
<dbReference type="SUPFAM" id="SSF48264">
    <property type="entry name" value="Cytochrome P450"/>
    <property type="match status" value="1"/>
</dbReference>
<dbReference type="InterPro" id="IPR036396">
    <property type="entry name" value="Cyt_P450_sf"/>
</dbReference>
<keyword evidence="5 7" id="KW-0408">Iron</keyword>
<keyword evidence="7" id="KW-0349">Heme</keyword>
<evidence type="ECO:0000256" key="3">
    <source>
        <dbReference type="ARBA" id="ARBA00022723"/>
    </source>
</evidence>
<dbReference type="Proteomes" id="UP000054217">
    <property type="component" value="Unassembled WGS sequence"/>
</dbReference>
<keyword evidence="9" id="KW-1185">Reference proteome</keyword>
<gene>
    <name evidence="8" type="ORF">M404DRAFT_901190</name>
</gene>
<evidence type="ECO:0000256" key="7">
    <source>
        <dbReference type="PIRSR" id="PIRSR602401-1"/>
    </source>
</evidence>
<dbReference type="Gene3D" id="1.10.630.10">
    <property type="entry name" value="Cytochrome P450"/>
    <property type="match status" value="1"/>
</dbReference>
<dbReference type="CDD" id="cd11041">
    <property type="entry name" value="CYP503A1-like"/>
    <property type="match status" value="1"/>
</dbReference>
<organism evidence="8 9">
    <name type="scientific">Pisolithus tinctorius Marx 270</name>
    <dbReference type="NCBI Taxonomy" id="870435"/>
    <lineage>
        <taxon>Eukaryota</taxon>
        <taxon>Fungi</taxon>
        <taxon>Dikarya</taxon>
        <taxon>Basidiomycota</taxon>
        <taxon>Agaricomycotina</taxon>
        <taxon>Agaricomycetes</taxon>
        <taxon>Agaricomycetidae</taxon>
        <taxon>Boletales</taxon>
        <taxon>Sclerodermatineae</taxon>
        <taxon>Pisolithaceae</taxon>
        <taxon>Pisolithus</taxon>
    </lineage>
</organism>
<dbReference type="HOGENOM" id="CLU_022195_0_2_1"/>
<dbReference type="InterPro" id="IPR001128">
    <property type="entry name" value="Cyt_P450"/>
</dbReference>
<reference evidence="8 9" key="1">
    <citation type="submission" date="2014-04" db="EMBL/GenBank/DDBJ databases">
        <authorList>
            <consortium name="DOE Joint Genome Institute"/>
            <person name="Kuo A."/>
            <person name="Kohler A."/>
            <person name="Costa M.D."/>
            <person name="Nagy L.G."/>
            <person name="Floudas D."/>
            <person name="Copeland A."/>
            <person name="Barry K.W."/>
            <person name="Cichocki N."/>
            <person name="Veneault-Fourrey C."/>
            <person name="LaButti K."/>
            <person name="Lindquist E.A."/>
            <person name="Lipzen A."/>
            <person name="Lundell T."/>
            <person name="Morin E."/>
            <person name="Murat C."/>
            <person name="Sun H."/>
            <person name="Tunlid A."/>
            <person name="Henrissat B."/>
            <person name="Grigoriev I.V."/>
            <person name="Hibbett D.S."/>
            <person name="Martin F."/>
            <person name="Nordberg H.P."/>
            <person name="Cantor M.N."/>
            <person name="Hua S.X."/>
        </authorList>
    </citation>
    <scope>NUCLEOTIDE SEQUENCE [LARGE SCALE GENOMIC DNA]</scope>
    <source>
        <strain evidence="8 9">Marx 270</strain>
    </source>
</reference>
<dbReference type="PRINTS" id="PR00463">
    <property type="entry name" value="EP450I"/>
</dbReference>
<sequence>MQIDGLSKSCSFAGVGAGVAFVAVYLCRTYTSAKLDRMPTVGSSGLLGFYWSAIRFLMHSLEIVQEGYEKHKTGVFKVAGLTHWTVVLNRSHLDDIAKVSDKELSFLDAANENIQIEYTLGPAIHDDPYHNSILRSQLTRNLGAIYPDIRNELVVAFGEALDLKGDVDVGWSSVTAVEMVRGIVCRINNRAFVGLPLCRDPDWIDLNIQLTVAIAKEGFLLMWLPKFITPLAARWLTRRTERINRAARHLEITIRDRQRHMKEYGKEWTDKPNDLLQWCMDEGRESSVDQLAVRMMAINFAAIHTTSNGFAQVLFFLAMDPQYAEVLREEVETVVKIHGWTKEALTHMRKVDSFLKEVQRFEGPAILGVPRKALQDVKLSDGTVIPKGTFASIPTYAIHHDQDIYEHPDVFDPLRFVRLQDARQGPESRFQLVAVSRDSLAFGFGKSACPGRFFAAAVMKSMLAHVVVEYDVKLDDKDSSSRRKGICFGPHLVPDPEARVLFRKRQYVKKSAQK</sequence>